<feature type="region of interest" description="Disordered" evidence="1">
    <location>
        <begin position="405"/>
        <end position="431"/>
    </location>
</feature>
<proteinExistence type="predicted"/>
<dbReference type="AlphaFoldDB" id="A0A2D0MY01"/>
<accession>A0A2D0MY01</accession>
<feature type="region of interest" description="Disordered" evidence="1">
    <location>
        <begin position="221"/>
        <end position="265"/>
    </location>
</feature>
<dbReference type="PROSITE" id="PS50093">
    <property type="entry name" value="PKD"/>
    <property type="match status" value="3"/>
</dbReference>
<dbReference type="Pfam" id="PF18911">
    <property type="entry name" value="PKD_4"/>
    <property type="match status" value="2"/>
</dbReference>
<reference evidence="3 4" key="1">
    <citation type="submission" date="2017-10" db="EMBL/GenBank/DDBJ databases">
        <title>The draft genome sequence of Lewinella nigricans NBRC 102662.</title>
        <authorList>
            <person name="Wang K."/>
        </authorList>
    </citation>
    <scope>NUCLEOTIDE SEQUENCE [LARGE SCALE GENOMIC DNA]</scope>
    <source>
        <strain evidence="3 4">NBRC 102662</strain>
    </source>
</reference>
<feature type="domain" description="PKD" evidence="2">
    <location>
        <begin position="649"/>
        <end position="700"/>
    </location>
</feature>
<keyword evidence="4" id="KW-1185">Reference proteome</keyword>
<dbReference type="EMBL" id="PDUD01000061">
    <property type="protein sequence ID" value="PHN01161.1"/>
    <property type="molecule type" value="Genomic_DNA"/>
</dbReference>
<comment type="caution">
    <text evidence="3">The sequence shown here is derived from an EMBL/GenBank/DDBJ whole genome shotgun (WGS) entry which is preliminary data.</text>
</comment>
<dbReference type="Gene3D" id="2.60.40.10">
    <property type="entry name" value="Immunoglobulins"/>
    <property type="match status" value="3"/>
</dbReference>
<dbReference type="InterPro" id="IPR022409">
    <property type="entry name" value="PKD/Chitinase_dom"/>
</dbReference>
<gene>
    <name evidence="3" type="ORF">CRP01_38445</name>
</gene>
<sequence length="863" mass="90218">MLTELTIRRAIFRYGLMLNFVFLSALSAFSQTEIGGVINQYTRVLDQPGCPNVIQVADAGSFTVGQRVLLIGMQGGQMVIEDDASFGAVSAEELTAGLYDWTHIEAIQGNEITLMDPISPGYDFSGIVQLVGVPTYADAVVTSELTPLPWDGALGGVLALEVSGTLELAADINASAMGFRGGQSVQAADDNCNLTTAFRRYFYEAGNWRGAPKGEGIIPLVPGREFGRGRQANGGGGSNSHNAGGGGGSNRTSGGNGGENREPSFFGCSGNFPGLAGFPLDYGPDRWFMGGGGGAGHRNNTSMSSGGNGGGIILIKAGELQFNTGAILSDGADGLQASGDGAGGGGSGGTIILEVDIVSGTPAVSARGGRGGNVNNQSNRCMGPGGGGSGGSVYSTSTLIEADLAGGEPGLSTGSSECPEGPNGGQSGEPGILEMAGIKMPSTAFGLEFTGLTADTVICPGDSLDLMVGISPTNLEVSYQWWVNQGGDWIELVEGNGISGTSSPNLSIDQLSVSKDFQLEINTDCTEPQRSDVIRVEVSDGPTAGFAYDLDGLTVNFINSSFGATAYQWTIEELPDYSSTEPEPEFTFPSYGSYQVQLVARSECGQDSTVQLIVFGGGPVAAFEAESSGSKCVPVTVQWIDQSEGVYDTYQWSFPGGNPSTSSEPNPVVVYEVPGEFDVTLTVSGELGTSTQTREKAVKVFSLPQPAFSYQIDGLSVSFSSTANASLTHIWSFDDGSSSNEKDPIHTFPGPGAYDVTLNLQNGGCANSVTQTVLVFTTKVEDHALRPYLQLSPNPTSGPLRLDSNHPELFPLDLYLFDARGQLLRTYELDRPRMLDLGEYPSGAYFLLGRSALGSGSWRIIKH</sequence>
<dbReference type="InterPro" id="IPR035986">
    <property type="entry name" value="PKD_dom_sf"/>
</dbReference>
<dbReference type="RefSeq" id="WP_099155421.1">
    <property type="nucleotide sequence ID" value="NZ_PDUD01000061.1"/>
</dbReference>
<dbReference type="OrthoDB" id="1491481at2"/>
<evidence type="ECO:0000256" key="1">
    <source>
        <dbReference type="SAM" id="MobiDB-lite"/>
    </source>
</evidence>
<dbReference type="SUPFAM" id="SSF49299">
    <property type="entry name" value="PKD domain"/>
    <property type="match status" value="3"/>
</dbReference>
<organism evidence="3 4">
    <name type="scientific">Flavilitoribacter nigricans (strain ATCC 23147 / DSM 23189 / NBRC 102662 / NCIMB 1420 / SS-2)</name>
    <name type="common">Lewinella nigricans</name>
    <dbReference type="NCBI Taxonomy" id="1122177"/>
    <lineage>
        <taxon>Bacteria</taxon>
        <taxon>Pseudomonadati</taxon>
        <taxon>Bacteroidota</taxon>
        <taxon>Saprospiria</taxon>
        <taxon>Saprospirales</taxon>
        <taxon>Lewinellaceae</taxon>
        <taxon>Flavilitoribacter</taxon>
    </lineage>
</organism>
<feature type="compositionally biased region" description="Gly residues" evidence="1">
    <location>
        <begin position="232"/>
        <end position="258"/>
    </location>
</feature>
<dbReference type="SMART" id="SM00089">
    <property type="entry name" value="PKD"/>
    <property type="match status" value="3"/>
</dbReference>
<evidence type="ECO:0000313" key="3">
    <source>
        <dbReference type="EMBL" id="PHN01161.1"/>
    </source>
</evidence>
<feature type="domain" description="PKD" evidence="2">
    <location>
        <begin position="559"/>
        <end position="614"/>
    </location>
</feature>
<protein>
    <recommendedName>
        <fullName evidence="2">PKD domain-containing protein</fullName>
    </recommendedName>
</protein>
<evidence type="ECO:0000259" key="2">
    <source>
        <dbReference type="PROSITE" id="PS50093"/>
    </source>
</evidence>
<dbReference type="Proteomes" id="UP000223913">
    <property type="component" value="Unassembled WGS sequence"/>
</dbReference>
<feature type="region of interest" description="Disordered" evidence="1">
    <location>
        <begin position="364"/>
        <end position="393"/>
    </location>
</feature>
<dbReference type="InterPro" id="IPR013783">
    <property type="entry name" value="Ig-like_fold"/>
</dbReference>
<feature type="domain" description="PKD" evidence="2">
    <location>
        <begin position="731"/>
        <end position="775"/>
    </location>
</feature>
<dbReference type="InterPro" id="IPR000601">
    <property type="entry name" value="PKD_dom"/>
</dbReference>
<evidence type="ECO:0000313" key="4">
    <source>
        <dbReference type="Proteomes" id="UP000223913"/>
    </source>
</evidence>
<name>A0A2D0MY01_FLAN2</name>
<dbReference type="CDD" id="cd00146">
    <property type="entry name" value="PKD"/>
    <property type="match status" value="3"/>
</dbReference>